<reference evidence="4 5" key="1">
    <citation type="journal article" date="2020" name="J Geophys Res Biogeosci">
        <title>Magnetotaxis as an Adaptation to Enable Bacterial Shuttling of Microbial Sulfur and Sulfur Cycling Across Aquatic Oxic#Anoxic Interfaces.</title>
        <authorList>
            <person name="Li J."/>
            <person name="Liu P."/>
            <person name="Wang J."/>
            <person name="Roberts A.P."/>
            <person name="Pan Y."/>
        </authorList>
    </citation>
    <scope>NUCLEOTIDE SEQUENCE [LARGE SCALE GENOMIC DNA]</scope>
    <source>
        <strain evidence="4 5">MYR-1_YQ</strain>
    </source>
</reference>
<feature type="non-terminal residue" evidence="4">
    <location>
        <position position="205"/>
    </location>
</feature>
<proteinExistence type="predicted"/>
<feature type="compositionally biased region" description="Basic and acidic residues" evidence="1">
    <location>
        <begin position="195"/>
        <end position="205"/>
    </location>
</feature>
<feature type="compositionally biased region" description="Low complexity" evidence="1">
    <location>
        <begin position="148"/>
        <end position="159"/>
    </location>
</feature>
<dbReference type="InterPro" id="IPR027383">
    <property type="entry name" value="Znf_put"/>
</dbReference>
<evidence type="ECO:0000259" key="3">
    <source>
        <dbReference type="Pfam" id="PF13490"/>
    </source>
</evidence>
<name>A0ABS6S3T6_9BACT</name>
<keyword evidence="5" id="KW-1185">Reference proteome</keyword>
<dbReference type="Pfam" id="PF13490">
    <property type="entry name" value="zf-HC2"/>
    <property type="match status" value="1"/>
</dbReference>
<feature type="region of interest" description="Disordered" evidence="1">
    <location>
        <begin position="118"/>
        <end position="205"/>
    </location>
</feature>
<dbReference type="EMBL" id="JABXWD010000631">
    <property type="protein sequence ID" value="MBV6343512.1"/>
    <property type="molecule type" value="Genomic_DNA"/>
</dbReference>
<evidence type="ECO:0000256" key="1">
    <source>
        <dbReference type="SAM" id="MobiDB-lite"/>
    </source>
</evidence>
<sequence length="205" mass="22400">MKHCHEIRNSLSEYMDATLDGASREQVDDHLSQCSTCTQHLQQLQALSHRLSSLGRVRAPDDFHDALRQRMSQPQRHGMTLGIPVTVATLAMVVVIAFSVLNREPRMQRILQEDVSLPSLRSEGKPDDKAKSDADVPHAVPSPPSLPASPVEAPVSPAEAPAPPAKLQASTTPSPPERSKEKNVSIAPGNFAQSREVDEKDFPPR</sequence>
<dbReference type="RefSeq" id="WP_218254125.1">
    <property type="nucleotide sequence ID" value="NZ_JABXWD010000631.1"/>
</dbReference>
<keyword evidence="2" id="KW-1133">Transmembrane helix</keyword>
<keyword evidence="2" id="KW-0812">Transmembrane</keyword>
<keyword evidence="2" id="KW-0472">Membrane</keyword>
<feature type="transmembrane region" description="Helical" evidence="2">
    <location>
        <begin position="78"/>
        <end position="101"/>
    </location>
</feature>
<feature type="domain" description="Putative zinc-finger" evidence="3">
    <location>
        <begin position="4"/>
        <end position="37"/>
    </location>
</feature>
<gene>
    <name evidence="4" type="ORF">HWQ67_18215</name>
</gene>
<feature type="compositionally biased region" description="Basic and acidic residues" evidence="1">
    <location>
        <begin position="122"/>
        <end position="136"/>
    </location>
</feature>
<accession>A0ABS6S3T6</accession>
<dbReference type="Proteomes" id="UP001196980">
    <property type="component" value="Unassembled WGS sequence"/>
</dbReference>
<evidence type="ECO:0000313" key="4">
    <source>
        <dbReference type="EMBL" id="MBV6343512.1"/>
    </source>
</evidence>
<evidence type="ECO:0000256" key="2">
    <source>
        <dbReference type="SAM" id="Phobius"/>
    </source>
</evidence>
<comment type="caution">
    <text evidence="4">The sequence shown here is derived from an EMBL/GenBank/DDBJ whole genome shotgun (WGS) entry which is preliminary data.</text>
</comment>
<evidence type="ECO:0000313" key="5">
    <source>
        <dbReference type="Proteomes" id="UP001196980"/>
    </source>
</evidence>
<organism evidence="4 5">
    <name type="scientific">Candidatus Magnetobacterium casense</name>
    <dbReference type="NCBI Taxonomy" id="1455061"/>
    <lineage>
        <taxon>Bacteria</taxon>
        <taxon>Pseudomonadati</taxon>
        <taxon>Nitrospirota</taxon>
        <taxon>Thermodesulfovibrionia</taxon>
        <taxon>Thermodesulfovibrionales</taxon>
        <taxon>Candidatus Magnetobacteriaceae</taxon>
        <taxon>Candidatus Magnetobacterium</taxon>
    </lineage>
</organism>
<protein>
    <submittedName>
        <fullName evidence="4">Zf-HC2 domain-containing protein</fullName>
    </submittedName>
</protein>